<dbReference type="Proteomes" id="UP000092462">
    <property type="component" value="Unassembled WGS sequence"/>
</dbReference>
<comment type="subcellular location">
    <subcellularLocation>
        <location evidence="1 6">Nucleus</location>
    </subcellularLocation>
</comment>
<evidence type="ECO:0000313" key="9">
    <source>
        <dbReference type="EnsemblMetazoa" id="PPAI009789-PA"/>
    </source>
</evidence>
<comment type="similarity">
    <text evidence="2 6">Belongs to the DNA polymerase epsilon subunit B family.</text>
</comment>
<dbReference type="GO" id="GO:0042276">
    <property type="term" value="P:error-prone translesion synthesis"/>
    <property type="evidence" value="ECO:0007669"/>
    <property type="project" value="TreeGrafter"/>
</dbReference>
<dbReference type="InterPro" id="IPR024639">
    <property type="entry name" value="DNA_pol_e_bsu_N"/>
</dbReference>
<evidence type="ECO:0000259" key="7">
    <source>
        <dbReference type="Pfam" id="PF04042"/>
    </source>
</evidence>
<dbReference type="EnsemblMetazoa" id="PPAI009789-RA">
    <property type="protein sequence ID" value="PPAI009789-PA"/>
    <property type="gene ID" value="PPAI009789"/>
</dbReference>
<evidence type="ECO:0000256" key="4">
    <source>
        <dbReference type="ARBA" id="ARBA00023125"/>
    </source>
</evidence>
<comment type="function">
    <text evidence="6">Participates in DNA repair and in chromosomal DNA replication.</text>
</comment>
<keyword evidence="3 6" id="KW-0235">DNA replication</keyword>
<accession>A0A1B0GQJ6</accession>
<dbReference type="AlphaFoldDB" id="A0A1B0GQJ6"/>
<evidence type="ECO:0000313" key="10">
    <source>
        <dbReference type="Proteomes" id="UP000092462"/>
    </source>
</evidence>
<dbReference type="VEuPathDB" id="VectorBase:PPAI009789"/>
<evidence type="ECO:0000256" key="2">
    <source>
        <dbReference type="ARBA" id="ARBA00009560"/>
    </source>
</evidence>
<dbReference type="GO" id="GO:0003677">
    <property type="term" value="F:DNA binding"/>
    <property type="evidence" value="ECO:0007669"/>
    <property type="project" value="UniProtKB-UniRule"/>
</dbReference>
<dbReference type="Pfam" id="PF12213">
    <property type="entry name" value="Dpoe2NT"/>
    <property type="match status" value="1"/>
</dbReference>
<evidence type="ECO:0000259" key="8">
    <source>
        <dbReference type="Pfam" id="PF12213"/>
    </source>
</evidence>
<sequence>MSENPEIRRLIISTFKLCGYTIRSGCPFLVEELAKIPQEDHRKLLEDMCDHVQRQNLSAPVLEQQHLELAFKESQNYGLNESETVFSVIPDAFAIPSFVYDSERKKFLPSGQVRSLLGDSGAKGECLRNRYYMLWQRTARHEMFSKSVLDRNAAGFVLRRVENVLCTSKMRDVVIMGMFTKFSDGKFHVEDPTGTIALDMTEAKMHSGLFCDGCFVLVQGKYQEGMLKVSSLGFPPPEAASSSRAYFGTANTWGGPSKTLLKYSQRLKTVELTDTEATIIFLSDCWLDDERVMEKLRVLFEGYDDSPPVAIVLMGPFTRIPEHYRVLKERFTKLGNIVAQCPSILAKTDIVFVPAADDPPSSNILPRSALPDFLLSDLRRKVPRAVAATNPCRLQYCTQQITIFRMDLVTKLCRNAIKFPETGLIEEHVARTLVCQGTLAPMHMNVMPILWQFDASLSLYPLPDLVVLGDSTKSFTTDLQGCTILNVGSFPKSNFSFKVYVPHNRTVEDSMIPSDDSDQP</sequence>
<dbReference type="GO" id="GO:0006261">
    <property type="term" value="P:DNA-templated DNA replication"/>
    <property type="evidence" value="ECO:0007669"/>
    <property type="project" value="InterPro"/>
</dbReference>
<name>A0A1B0GQJ6_PHLPP</name>
<proteinExistence type="inferred from homology"/>
<evidence type="ECO:0000256" key="1">
    <source>
        <dbReference type="ARBA" id="ARBA00004123"/>
    </source>
</evidence>
<evidence type="ECO:0000256" key="3">
    <source>
        <dbReference type="ARBA" id="ARBA00022705"/>
    </source>
</evidence>
<evidence type="ECO:0000256" key="6">
    <source>
        <dbReference type="PIRNR" id="PIRNR000799"/>
    </source>
</evidence>
<keyword evidence="4 6" id="KW-0238">DNA-binding</keyword>
<dbReference type="InterPro" id="IPR016266">
    <property type="entry name" value="POLE2"/>
</dbReference>
<dbReference type="Gene3D" id="3.60.21.60">
    <property type="match status" value="1"/>
</dbReference>
<evidence type="ECO:0000256" key="5">
    <source>
        <dbReference type="ARBA" id="ARBA00023242"/>
    </source>
</evidence>
<dbReference type="PANTHER" id="PTHR12708:SF0">
    <property type="entry name" value="DNA POLYMERASE EPSILON SUBUNIT 2"/>
    <property type="match status" value="1"/>
</dbReference>
<feature type="domain" description="DNA polymerase alpha/delta/epsilon subunit B" evidence="7">
    <location>
        <begin position="279"/>
        <end position="477"/>
    </location>
</feature>
<dbReference type="VEuPathDB" id="VectorBase:PPAPM1_008235"/>
<dbReference type="Gene3D" id="1.10.8.60">
    <property type="match status" value="1"/>
</dbReference>
<keyword evidence="5 6" id="KW-0539">Nucleus</keyword>
<dbReference type="PIRSF" id="PIRSF000799">
    <property type="entry name" value="DNA_pol_eps_2"/>
    <property type="match status" value="1"/>
</dbReference>
<dbReference type="InterPro" id="IPR007185">
    <property type="entry name" value="DNA_pol_a/d/e_bsu"/>
</dbReference>
<dbReference type="Pfam" id="PF04042">
    <property type="entry name" value="DNA_pol_E_B"/>
    <property type="match status" value="1"/>
</dbReference>
<feature type="domain" description="DNA polymerase epsilon subunit B N-terminal" evidence="8">
    <location>
        <begin position="6"/>
        <end position="73"/>
    </location>
</feature>
<dbReference type="GO" id="GO:0008622">
    <property type="term" value="C:epsilon DNA polymerase complex"/>
    <property type="evidence" value="ECO:0007669"/>
    <property type="project" value="UniProtKB-UniRule"/>
</dbReference>
<organism evidence="9 10">
    <name type="scientific">Phlebotomus papatasi</name>
    <name type="common">Sandfly</name>
    <dbReference type="NCBI Taxonomy" id="29031"/>
    <lineage>
        <taxon>Eukaryota</taxon>
        <taxon>Metazoa</taxon>
        <taxon>Ecdysozoa</taxon>
        <taxon>Arthropoda</taxon>
        <taxon>Hexapoda</taxon>
        <taxon>Insecta</taxon>
        <taxon>Pterygota</taxon>
        <taxon>Neoptera</taxon>
        <taxon>Endopterygota</taxon>
        <taxon>Diptera</taxon>
        <taxon>Nematocera</taxon>
        <taxon>Psychodoidea</taxon>
        <taxon>Psychodidae</taxon>
        <taxon>Phlebotomus</taxon>
        <taxon>Phlebotomus</taxon>
    </lineage>
</organism>
<protein>
    <recommendedName>
        <fullName evidence="6">DNA polymerase epsilon subunit</fullName>
    </recommendedName>
    <alternativeName>
        <fullName evidence="6">DNA polymerase II subunit 2</fullName>
    </alternativeName>
</protein>
<dbReference type="EMBL" id="AJVK01017154">
    <property type="status" value="NOT_ANNOTATED_CDS"/>
    <property type="molecule type" value="Genomic_DNA"/>
</dbReference>
<keyword evidence="10" id="KW-1185">Reference proteome</keyword>
<dbReference type="PANTHER" id="PTHR12708">
    <property type="entry name" value="DNA POLYMERASE EPSILON SUBUNIT B"/>
    <property type="match status" value="1"/>
</dbReference>
<reference evidence="9" key="1">
    <citation type="submission" date="2022-08" db="UniProtKB">
        <authorList>
            <consortium name="EnsemblMetazoa"/>
        </authorList>
    </citation>
    <scope>IDENTIFICATION</scope>
    <source>
        <strain evidence="9">Israel</strain>
    </source>
</reference>